<keyword evidence="3" id="KW-0274">FAD</keyword>
<gene>
    <name evidence="6" type="ORF">SCAR479_05396</name>
</gene>
<keyword evidence="4" id="KW-0521">NADP</keyword>
<dbReference type="InterPro" id="IPR050346">
    <property type="entry name" value="FMO-like"/>
</dbReference>
<dbReference type="Proteomes" id="UP001465668">
    <property type="component" value="Unassembled WGS sequence"/>
</dbReference>
<evidence type="ECO:0000313" key="7">
    <source>
        <dbReference type="Proteomes" id="UP001465668"/>
    </source>
</evidence>
<dbReference type="InterPro" id="IPR020946">
    <property type="entry name" value="Flavin_mOase-like"/>
</dbReference>
<evidence type="ECO:0000256" key="3">
    <source>
        <dbReference type="ARBA" id="ARBA00022827"/>
    </source>
</evidence>
<keyword evidence="7" id="KW-1185">Reference proteome</keyword>
<evidence type="ECO:0000256" key="2">
    <source>
        <dbReference type="ARBA" id="ARBA00022630"/>
    </source>
</evidence>
<comment type="caution">
    <text evidence="6">The sequence shown here is derived from an EMBL/GenBank/DDBJ whole genome shotgun (WGS) entry which is preliminary data.</text>
</comment>
<dbReference type="PRINTS" id="PR00370">
    <property type="entry name" value="FMOXYGENASE"/>
</dbReference>
<comment type="similarity">
    <text evidence="1">Belongs to the FMO family.</text>
</comment>
<dbReference type="Pfam" id="PF00743">
    <property type="entry name" value="FMO-like"/>
    <property type="match status" value="1"/>
</dbReference>
<proteinExistence type="inferred from homology"/>
<dbReference type="Gene3D" id="3.50.50.60">
    <property type="entry name" value="FAD/NAD(P)-binding domain"/>
    <property type="match status" value="1"/>
</dbReference>
<dbReference type="EMBL" id="JARVKM010000018">
    <property type="protein sequence ID" value="KAK9778070.1"/>
    <property type="molecule type" value="Genomic_DNA"/>
</dbReference>
<keyword evidence="2" id="KW-0285">Flavoprotein</keyword>
<name>A0ABR2XWL3_9PEZI</name>
<keyword evidence="6" id="KW-0503">Monooxygenase</keyword>
<evidence type="ECO:0000256" key="5">
    <source>
        <dbReference type="ARBA" id="ARBA00023002"/>
    </source>
</evidence>
<dbReference type="InterPro" id="IPR000960">
    <property type="entry name" value="Flavin_mOase"/>
</dbReference>
<organism evidence="6 7">
    <name type="scientific">Seiridium cardinale</name>
    <dbReference type="NCBI Taxonomy" id="138064"/>
    <lineage>
        <taxon>Eukaryota</taxon>
        <taxon>Fungi</taxon>
        <taxon>Dikarya</taxon>
        <taxon>Ascomycota</taxon>
        <taxon>Pezizomycotina</taxon>
        <taxon>Sordariomycetes</taxon>
        <taxon>Xylariomycetidae</taxon>
        <taxon>Amphisphaeriales</taxon>
        <taxon>Sporocadaceae</taxon>
        <taxon>Seiridium</taxon>
    </lineage>
</organism>
<dbReference type="GO" id="GO:0004497">
    <property type="term" value="F:monooxygenase activity"/>
    <property type="evidence" value="ECO:0007669"/>
    <property type="project" value="UniProtKB-KW"/>
</dbReference>
<evidence type="ECO:0000313" key="6">
    <source>
        <dbReference type="EMBL" id="KAK9778070.1"/>
    </source>
</evidence>
<dbReference type="SUPFAM" id="SSF51905">
    <property type="entry name" value="FAD/NAD(P)-binding domain"/>
    <property type="match status" value="1"/>
</dbReference>
<evidence type="ECO:0000256" key="1">
    <source>
        <dbReference type="ARBA" id="ARBA00009183"/>
    </source>
</evidence>
<dbReference type="PANTHER" id="PTHR23023">
    <property type="entry name" value="DIMETHYLANILINE MONOOXYGENASE"/>
    <property type="match status" value="1"/>
</dbReference>
<keyword evidence="5" id="KW-0560">Oxidoreductase</keyword>
<accession>A0ABR2XWL3</accession>
<reference evidence="6 7" key="1">
    <citation type="submission" date="2024-02" db="EMBL/GenBank/DDBJ databases">
        <title>First draft genome assembly of two strains of Seiridium cardinale.</title>
        <authorList>
            <person name="Emiliani G."/>
            <person name="Scali E."/>
        </authorList>
    </citation>
    <scope>NUCLEOTIDE SEQUENCE [LARGE SCALE GENOMIC DNA]</scope>
    <source>
        <strain evidence="6 7">BM-138-000479</strain>
    </source>
</reference>
<evidence type="ECO:0000256" key="4">
    <source>
        <dbReference type="ARBA" id="ARBA00022857"/>
    </source>
</evidence>
<protein>
    <submittedName>
        <fullName evidence="6">Flavin-binding monooxygenase-like-domain-containing protein</fullName>
    </submittedName>
</protein>
<dbReference type="PIRSF" id="PIRSF000332">
    <property type="entry name" value="FMO"/>
    <property type="match status" value="1"/>
</dbReference>
<dbReference type="InterPro" id="IPR036188">
    <property type="entry name" value="FAD/NAD-bd_sf"/>
</dbReference>
<sequence length="565" mass="62572">MSFHTRAPVGDQVCVIGTGVLGLVAIKNLIEQGLDVTAFERNGHLGGNWHVSDDTNQVTATAMTTANTSKQINGFTDFPFGDDVAVHPSSKSIREYLESYARHFDLLQHIKFSTRVLKVERDDATGKWIVHTQDASRSASVTPTQQVFDRLVVATGLLNGRNMVNIPRVKEFSGDVLHSQGFKDAYRYTGKNVLVVGIGATGADTTSFLKKAGAANIYLSHRGQTYLLPRMVDGKAFDHSMSHRLNCIMRYLGSWSPGLVITMMSKGLRSAQFKAFPWLAQHPSFSSPRPLPKAPMLHRVPIFSDDLAENLGNGSVKSVLGIREVTGPRSLKLVDGTSLDDIDAIVICSGYHYDFSLVAGAGNPVDPDKAPEHYRRMRATPYFDPGHPFPRLYHGFISEQYPESLAFLGHMLIAGPPFVMYDLISMALAGLWTGNNTVPTGSEMRKDIDAHYDTIVKALHTDYVHHPGVRVNSKATYEWLNETAGTGVSDHIGNFSITACKVWWNDRKFYNLLMDGVAVPAVYRLFDTGRGRKPWSGARAHIEKVNQEVAQMGEAWKKQEKTKQH</sequence>